<feature type="transmembrane region" description="Helical" evidence="1">
    <location>
        <begin position="53"/>
        <end position="77"/>
    </location>
</feature>
<keyword evidence="1" id="KW-1133">Transmembrane helix</keyword>
<gene>
    <name evidence="2" type="ORF">GSPATT00019233001</name>
</gene>
<dbReference type="KEGG" id="ptm:GSPATT00019233001"/>
<keyword evidence="1" id="KW-0812">Transmembrane</keyword>
<evidence type="ECO:0000256" key="1">
    <source>
        <dbReference type="SAM" id="Phobius"/>
    </source>
</evidence>
<proteinExistence type="predicted"/>
<organism evidence="2 3">
    <name type="scientific">Paramecium tetraurelia</name>
    <dbReference type="NCBI Taxonomy" id="5888"/>
    <lineage>
        <taxon>Eukaryota</taxon>
        <taxon>Sar</taxon>
        <taxon>Alveolata</taxon>
        <taxon>Ciliophora</taxon>
        <taxon>Intramacronucleata</taxon>
        <taxon>Oligohymenophorea</taxon>
        <taxon>Peniculida</taxon>
        <taxon>Parameciidae</taxon>
        <taxon>Paramecium</taxon>
    </lineage>
</organism>
<protein>
    <recommendedName>
        <fullName evidence="4">Transmembrane protein</fullName>
    </recommendedName>
</protein>
<evidence type="ECO:0000313" key="3">
    <source>
        <dbReference type="Proteomes" id="UP000000600"/>
    </source>
</evidence>
<dbReference type="AlphaFoldDB" id="A0DPT4"/>
<keyword evidence="1" id="KW-0472">Membrane</keyword>
<accession>A0DPT4</accession>
<evidence type="ECO:0008006" key="4">
    <source>
        <dbReference type="Google" id="ProtNLM"/>
    </source>
</evidence>
<dbReference type="EMBL" id="CT868529">
    <property type="protein sequence ID" value="CAK85051.1"/>
    <property type="molecule type" value="Genomic_DNA"/>
</dbReference>
<keyword evidence="3" id="KW-1185">Reference proteome</keyword>
<dbReference type="HOGENOM" id="CLU_1404970_0_0_1"/>
<dbReference type="InParanoid" id="A0DPT4"/>
<evidence type="ECO:0000313" key="2">
    <source>
        <dbReference type="EMBL" id="CAK85051.1"/>
    </source>
</evidence>
<dbReference type="RefSeq" id="XP_001452448.1">
    <property type="nucleotide sequence ID" value="XM_001452411.1"/>
</dbReference>
<name>A0DPT4_PARTE</name>
<dbReference type="Proteomes" id="UP000000600">
    <property type="component" value="Unassembled WGS sequence"/>
</dbReference>
<sequence length="194" mass="23302">MNIILLMQGYPYIIVLSKQLIVFKALCIRNNLWQTFVDIIQDELKDLLNPYCIFHYPIHLVFSIFSYMLLIFSWFLFVPYELFEIMIIQSLTFNFFQKNLSNFSKIFLLISLQSQTIQEIIQNSSLLIDCFTTKRLFYCLRFQLIQINCKEPIKINNEYIILTILFTAINQFAQYSDWLYMNIFVCYIQFSVTS</sequence>
<reference evidence="2 3" key="1">
    <citation type="journal article" date="2006" name="Nature">
        <title>Global trends of whole-genome duplications revealed by the ciliate Paramecium tetraurelia.</title>
        <authorList>
            <consortium name="Genoscope"/>
            <person name="Aury J.-M."/>
            <person name="Jaillon O."/>
            <person name="Duret L."/>
            <person name="Noel B."/>
            <person name="Jubin C."/>
            <person name="Porcel B.M."/>
            <person name="Segurens B."/>
            <person name="Daubin V."/>
            <person name="Anthouard V."/>
            <person name="Aiach N."/>
            <person name="Arnaiz O."/>
            <person name="Billaut A."/>
            <person name="Beisson J."/>
            <person name="Blanc I."/>
            <person name="Bouhouche K."/>
            <person name="Camara F."/>
            <person name="Duharcourt S."/>
            <person name="Guigo R."/>
            <person name="Gogendeau D."/>
            <person name="Katinka M."/>
            <person name="Keller A.-M."/>
            <person name="Kissmehl R."/>
            <person name="Klotz C."/>
            <person name="Koll F."/>
            <person name="Le Moue A."/>
            <person name="Lepere C."/>
            <person name="Malinsky S."/>
            <person name="Nowacki M."/>
            <person name="Nowak J.K."/>
            <person name="Plattner H."/>
            <person name="Poulain J."/>
            <person name="Ruiz F."/>
            <person name="Serrano V."/>
            <person name="Zagulski M."/>
            <person name="Dessen P."/>
            <person name="Betermier M."/>
            <person name="Weissenbach J."/>
            <person name="Scarpelli C."/>
            <person name="Schachter V."/>
            <person name="Sperling L."/>
            <person name="Meyer E."/>
            <person name="Cohen J."/>
            <person name="Wincker P."/>
        </authorList>
    </citation>
    <scope>NUCLEOTIDE SEQUENCE [LARGE SCALE GENOMIC DNA]</scope>
    <source>
        <strain evidence="2 3">Stock d4-2</strain>
    </source>
</reference>
<dbReference type="GeneID" id="5038233"/>